<evidence type="ECO:0000256" key="2">
    <source>
        <dbReference type="ARBA" id="ARBA00022840"/>
    </source>
</evidence>
<dbReference type="EMBL" id="LR215037">
    <property type="protein sequence ID" value="VEU75459.1"/>
    <property type="molecule type" value="Genomic_DNA"/>
</dbReference>
<dbReference type="GO" id="GO:0008047">
    <property type="term" value="F:enzyme activator activity"/>
    <property type="evidence" value="ECO:0007669"/>
    <property type="project" value="TreeGrafter"/>
</dbReference>
<dbReference type="CDD" id="cd00009">
    <property type="entry name" value="AAA"/>
    <property type="match status" value="1"/>
</dbReference>
<dbReference type="PANTHER" id="PTHR13779">
    <property type="entry name" value="WERNER HELICASE-INTERACTING PROTEIN 1 FAMILY MEMBER"/>
    <property type="match status" value="1"/>
</dbReference>
<gene>
    <name evidence="4" type="primary">rarA</name>
    <name evidence="4" type="ORF">NCTC10168_00381</name>
</gene>
<dbReference type="InterPro" id="IPR008824">
    <property type="entry name" value="RuvB-like_N"/>
</dbReference>
<dbReference type="SMART" id="SM00382">
    <property type="entry name" value="AAA"/>
    <property type="match status" value="1"/>
</dbReference>
<dbReference type="InterPro" id="IPR021886">
    <property type="entry name" value="MgsA_C"/>
</dbReference>
<dbReference type="Pfam" id="PF12002">
    <property type="entry name" value="MgsA_C"/>
    <property type="match status" value="1"/>
</dbReference>
<dbReference type="OrthoDB" id="9778364at2"/>
<dbReference type="RefSeq" id="WP_129646567.1">
    <property type="nucleotide sequence ID" value="NZ_LR215037.1"/>
</dbReference>
<dbReference type="Gene3D" id="1.20.272.10">
    <property type="match status" value="1"/>
</dbReference>
<dbReference type="GO" id="GO:0000731">
    <property type="term" value="P:DNA synthesis involved in DNA repair"/>
    <property type="evidence" value="ECO:0007669"/>
    <property type="project" value="TreeGrafter"/>
</dbReference>
<dbReference type="GO" id="GO:0005524">
    <property type="term" value="F:ATP binding"/>
    <property type="evidence" value="ECO:0007669"/>
    <property type="project" value="UniProtKB-KW"/>
</dbReference>
<dbReference type="InterPro" id="IPR027417">
    <property type="entry name" value="P-loop_NTPase"/>
</dbReference>
<feature type="domain" description="AAA+ ATPase" evidence="3">
    <location>
        <begin position="34"/>
        <end position="143"/>
    </location>
</feature>
<evidence type="ECO:0000313" key="5">
    <source>
        <dbReference type="Proteomes" id="UP000290243"/>
    </source>
</evidence>
<dbReference type="GO" id="GO:0006261">
    <property type="term" value="P:DNA-templated DNA replication"/>
    <property type="evidence" value="ECO:0007669"/>
    <property type="project" value="TreeGrafter"/>
</dbReference>
<dbReference type="InterPro" id="IPR032423">
    <property type="entry name" value="AAA_assoc_2"/>
</dbReference>
<evidence type="ECO:0000256" key="1">
    <source>
        <dbReference type="ARBA" id="ARBA00022741"/>
    </source>
</evidence>
<dbReference type="AlphaFoldDB" id="A0A449B4G2"/>
<dbReference type="Pfam" id="PF05496">
    <property type="entry name" value="RuvB_N"/>
    <property type="match status" value="1"/>
</dbReference>
<dbReference type="GO" id="GO:0017116">
    <property type="term" value="F:single-stranded DNA helicase activity"/>
    <property type="evidence" value="ECO:0007669"/>
    <property type="project" value="TreeGrafter"/>
</dbReference>
<proteinExistence type="predicted"/>
<dbReference type="SUPFAM" id="SSF52540">
    <property type="entry name" value="P-loop containing nucleoside triphosphate hydrolases"/>
    <property type="match status" value="1"/>
</dbReference>
<dbReference type="Gene3D" id="3.40.50.300">
    <property type="entry name" value="P-loop containing nucleotide triphosphate hydrolases"/>
    <property type="match status" value="1"/>
</dbReference>
<protein>
    <submittedName>
        <fullName evidence="4">Recombination factor protein RarA</fullName>
    </submittedName>
</protein>
<dbReference type="Gene3D" id="1.10.3710.10">
    <property type="entry name" value="DNA polymerase III clamp loader subunits, C-terminal domain"/>
    <property type="match status" value="1"/>
</dbReference>
<dbReference type="GO" id="GO:0009378">
    <property type="term" value="F:four-way junction helicase activity"/>
    <property type="evidence" value="ECO:0007669"/>
    <property type="project" value="InterPro"/>
</dbReference>
<dbReference type="Proteomes" id="UP000290243">
    <property type="component" value="Chromosome"/>
</dbReference>
<dbReference type="InterPro" id="IPR008921">
    <property type="entry name" value="DNA_pol3_clamp-load_cplx_C"/>
</dbReference>
<dbReference type="InterPro" id="IPR051314">
    <property type="entry name" value="AAA_ATPase_RarA/MGS1/WRNIP1"/>
</dbReference>
<dbReference type="SUPFAM" id="SSF48019">
    <property type="entry name" value="post-AAA+ oligomerization domain-like"/>
    <property type="match status" value="1"/>
</dbReference>
<keyword evidence="1" id="KW-0547">Nucleotide-binding</keyword>
<dbReference type="Gene3D" id="1.10.8.60">
    <property type="match status" value="1"/>
</dbReference>
<dbReference type="KEGG" id="mmau:NCTC10168_00381"/>
<evidence type="ECO:0000313" key="4">
    <source>
        <dbReference type="EMBL" id="VEU75459.1"/>
    </source>
</evidence>
<keyword evidence="2" id="KW-0067">ATP-binding</keyword>
<dbReference type="GO" id="GO:0003677">
    <property type="term" value="F:DNA binding"/>
    <property type="evidence" value="ECO:0007669"/>
    <property type="project" value="InterPro"/>
</dbReference>
<dbReference type="PANTHER" id="PTHR13779:SF7">
    <property type="entry name" value="ATPASE WRNIP1"/>
    <property type="match status" value="1"/>
</dbReference>
<keyword evidence="5" id="KW-1185">Reference proteome</keyword>
<reference evidence="4 5" key="1">
    <citation type="submission" date="2019-01" db="EMBL/GenBank/DDBJ databases">
        <authorList>
            <consortium name="Pathogen Informatics"/>
        </authorList>
    </citation>
    <scope>NUCLEOTIDE SEQUENCE [LARGE SCALE GENOMIC DNA]</scope>
    <source>
        <strain evidence="4 5">NCTC10168</strain>
    </source>
</reference>
<accession>A0A449B4G2</accession>
<sequence length="402" mass="46387">MKNLANELRPEKISEIIGQRHIKHLLSKVIENKLTSSFIFFGESGIGKSSTAFALAKEMNLKYAYFNASIDNKKDLIDLLENNEILIVDEIHRLNKDKQDILLSYLEFDKIIIYATTTENPYFKVNPAVRSRMQILQFYKLSEDDMFNGLKINLVKFYPNLKLSDSLIKRIVKLNNGDYRSCLNHLQILALIVKDKEVTIEDIKNVMPNMNFYSDENSVSHYNNLSAFHKSLRGSDINAAFYYGELIIKTGDFQGLFRRLLACAYEDIGLADTTIGTKVKDAIDAFEILGMPEGRLPLFNAIAFVALSPKSNSIYEAINKVEDFIDEGNVFMIPKHLQEGYYANAYKLGEGVGYKYPHDFENHFVKQEYLPKEAKNINFFKPKQFDSKKIVEYYKTVEEWKE</sequence>
<dbReference type="InterPro" id="IPR003593">
    <property type="entry name" value="AAA+_ATPase"/>
</dbReference>
<name>A0A449B4G2_9BACT</name>
<evidence type="ECO:0000259" key="3">
    <source>
        <dbReference type="SMART" id="SM00382"/>
    </source>
</evidence>
<dbReference type="Pfam" id="PF16193">
    <property type="entry name" value="AAA_assoc_2"/>
    <property type="match status" value="1"/>
</dbReference>
<dbReference type="GO" id="GO:0006310">
    <property type="term" value="P:DNA recombination"/>
    <property type="evidence" value="ECO:0007669"/>
    <property type="project" value="InterPro"/>
</dbReference>
<organism evidence="4 5">
    <name type="scientific">Mycoplasmopsis maculosa</name>
    <dbReference type="NCBI Taxonomy" id="114885"/>
    <lineage>
        <taxon>Bacteria</taxon>
        <taxon>Bacillati</taxon>
        <taxon>Mycoplasmatota</taxon>
        <taxon>Mycoplasmoidales</taxon>
        <taxon>Metamycoplasmataceae</taxon>
        <taxon>Mycoplasmopsis</taxon>
    </lineage>
</organism>